<name>A0A6C0DR99_9ZZZZ</name>
<reference evidence="1" key="1">
    <citation type="journal article" date="2020" name="Nature">
        <title>Giant virus diversity and host interactions through global metagenomics.</title>
        <authorList>
            <person name="Schulz F."/>
            <person name="Roux S."/>
            <person name="Paez-Espino D."/>
            <person name="Jungbluth S."/>
            <person name="Walsh D.A."/>
            <person name="Denef V.J."/>
            <person name="McMahon K.D."/>
            <person name="Konstantinidis K.T."/>
            <person name="Eloe-Fadrosh E.A."/>
            <person name="Kyrpides N.C."/>
            <person name="Woyke T."/>
        </authorList>
    </citation>
    <scope>NUCLEOTIDE SEQUENCE</scope>
    <source>
        <strain evidence="1">GVMAG-M-3300023174-57</strain>
    </source>
</reference>
<protein>
    <submittedName>
        <fullName evidence="1">Uncharacterized protein</fullName>
    </submittedName>
</protein>
<sequence>MDGSELQIEGFGHDIAGTTSVVYSDNAGLLWLPYEFIGGGGGTRILLHGDQSSGCRGMIAAERWTMILDMTGAGGVRNWSVLASIMRHLLGPIVVVVTPDVVIPAAFVGHCKGITLIVFRWITDVGNPSGLSVGTLFFPLNMSAAGIVGAQRGFWKGMPLRTSDSNLGLVLNETRPQGLHLVSSVLESGVVGLAWYRPRDSDDLVAAGRRDSLAAWLGAISDRIIGVMKGETA</sequence>
<dbReference type="AlphaFoldDB" id="A0A6C0DR99"/>
<evidence type="ECO:0000313" key="1">
    <source>
        <dbReference type="EMBL" id="QHT19426.1"/>
    </source>
</evidence>
<accession>A0A6C0DR99</accession>
<organism evidence="1">
    <name type="scientific">viral metagenome</name>
    <dbReference type="NCBI Taxonomy" id="1070528"/>
    <lineage>
        <taxon>unclassified sequences</taxon>
        <taxon>metagenomes</taxon>
        <taxon>organismal metagenomes</taxon>
    </lineage>
</organism>
<dbReference type="EMBL" id="MN739666">
    <property type="protein sequence ID" value="QHT19426.1"/>
    <property type="molecule type" value="Genomic_DNA"/>
</dbReference>
<proteinExistence type="predicted"/>